<keyword evidence="1" id="KW-0863">Zinc-finger</keyword>
<protein>
    <recommendedName>
        <fullName evidence="3">CCHC-type domain-containing protein</fullName>
    </recommendedName>
</protein>
<dbReference type="Pfam" id="PF00098">
    <property type="entry name" value="zf-CCHC"/>
    <property type="match status" value="2"/>
</dbReference>
<comment type="caution">
    <text evidence="4">The sequence shown here is derived from an EMBL/GenBank/DDBJ whole genome shotgun (WGS) entry which is preliminary data.</text>
</comment>
<feature type="domain" description="CCHC-type" evidence="3">
    <location>
        <begin position="321"/>
        <end position="336"/>
    </location>
</feature>
<evidence type="ECO:0000256" key="2">
    <source>
        <dbReference type="SAM" id="MobiDB-lite"/>
    </source>
</evidence>
<evidence type="ECO:0000256" key="1">
    <source>
        <dbReference type="PROSITE-ProRule" id="PRU00047"/>
    </source>
</evidence>
<dbReference type="InterPro" id="IPR036875">
    <property type="entry name" value="Znf_CCHC_sf"/>
</dbReference>
<evidence type="ECO:0000313" key="5">
    <source>
        <dbReference type="Proteomes" id="UP000326396"/>
    </source>
</evidence>
<keyword evidence="1" id="KW-0862">Zinc</keyword>
<feature type="domain" description="CCHC-type" evidence="3">
    <location>
        <begin position="301"/>
        <end position="314"/>
    </location>
</feature>
<sequence length="1166" mass="132357">MAGGDNINDGGGHETNFTELQTMVREEVAKALEASIPHHMEGLQASMREFIQQEFANLRGGRDGERTPKKVTYKEFVACKPSEFKGEVDPLQSQRWITDMEGTFETSHCDPEDEVIFAGNQLRERAKDWWELLRKEKGRDGIKNLKWEDFKELFLKRFCPQAAIDRITEEFLHMRHKEESIDTITAIFYDKARFCPDLLQTERMWINRYHSMLNAKYREFLTPSKCETLAELIDCARERELELKRQEDRGEKRKVEKEMGSSKKGKFSNSPTKFHSSKGVKHCTKCGKDHMGDCSVRPLSCYKCGKQGHLANQCSSPLNLCYNCYKPGHIRSECPELKGAGFGGGENRSFKGQGRPIMAAVTNTATTKQPPSPVASTVPSSELTADEMAVKAVHKRYEGLVMVRTKAIKGKGAWYWAHLEPNLVCNPGTGVPESVKLRCSLCEALFSASNPSRTASEHLKRGTCPNFNSDWSPKPNPISSVSPAGMVDLSSPTSSSSPQPVNHRKRNSSGNRRGGGVKATSFETTYSVDPITMIEPPRFSVDIPYPTRPDSVPAFSPVSVATVIGGGRRYSPHHQQSHVILSGGKEDLGALAMLEDSVKKLRSPKSSPGQILTKAQIDLSLELLANWVYENYGSVSFSSLEHPKFKSFLNQIGLPAISIRDIVGERLDSKYKEVKAESEARIRDALFFQISSDGWKSNNNNRSGESDNLVHVSVNLPNGTSVFRRAVFTNGYVFSKHAEDVLWETICDICGNNLQQCVGIVSDKFRSKALKNLENQHHWLVNLSCQFLGVSKLIKDFNKELPLFHNVTDNCLKVANFVNKKSPIRHSFLKYQLQEYGRAALLHVPFCGGGRLYFDFEPVFQMVEDVLSSARALQLVFLDESYKMVSMEDQIGKEIEEMVMSQTRFWNELEAVHSLVRLIKGMAREIEEEKPRIGQCLPLWEELRVKIKEWCEKFHINEHQVDKVFDKRFKRNYHPAWSAAFVLDPFYMIRDTSGKYLPPFKFLTSEQEKDVDKLITRLVTRDEAHVALMELMKWRTEGLDPMYAQAVQLKQRDPITGKMKIANPQSSRLVWETHLTDFKSLRKVAMRLIFLHATSCGFKWNSSLYSRWAQSRTGVDKAQKLIFIAAQSKLERRDLSNDEEKDTEFFSLASRDDDVLNDVLFDASSL</sequence>
<dbReference type="InterPro" id="IPR012337">
    <property type="entry name" value="RNaseH-like_sf"/>
</dbReference>
<keyword evidence="5" id="KW-1185">Reference proteome</keyword>
<evidence type="ECO:0000313" key="4">
    <source>
        <dbReference type="EMBL" id="KAD3641249.1"/>
    </source>
</evidence>
<feature type="compositionally biased region" description="Low complexity" evidence="2">
    <location>
        <begin position="490"/>
        <end position="500"/>
    </location>
</feature>
<dbReference type="AlphaFoldDB" id="A0A5N6MMM5"/>
<reference evidence="4 5" key="1">
    <citation type="submission" date="2019-05" db="EMBL/GenBank/DDBJ databases">
        <title>Mikania micrantha, genome provides insights into the molecular mechanism of rapid growth.</title>
        <authorList>
            <person name="Liu B."/>
        </authorList>
    </citation>
    <scope>NUCLEOTIDE SEQUENCE [LARGE SCALE GENOMIC DNA]</scope>
    <source>
        <strain evidence="4">NLD-2019</strain>
        <tissue evidence="4">Leaf</tissue>
    </source>
</reference>
<dbReference type="PANTHER" id="PTHR32166">
    <property type="entry name" value="OSJNBA0013A04.12 PROTEIN"/>
    <property type="match status" value="1"/>
</dbReference>
<dbReference type="InterPro" id="IPR045358">
    <property type="entry name" value="Ty3_capsid"/>
</dbReference>
<name>A0A5N6MMM5_9ASTR</name>
<organism evidence="4 5">
    <name type="scientific">Mikania micrantha</name>
    <name type="common">bitter vine</name>
    <dbReference type="NCBI Taxonomy" id="192012"/>
    <lineage>
        <taxon>Eukaryota</taxon>
        <taxon>Viridiplantae</taxon>
        <taxon>Streptophyta</taxon>
        <taxon>Embryophyta</taxon>
        <taxon>Tracheophyta</taxon>
        <taxon>Spermatophyta</taxon>
        <taxon>Magnoliopsida</taxon>
        <taxon>eudicotyledons</taxon>
        <taxon>Gunneridae</taxon>
        <taxon>Pentapetalae</taxon>
        <taxon>asterids</taxon>
        <taxon>campanulids</taxon>
        <taxon>Asterales</taxon>
        <taxon>Asteraceae</taxon>
        <taxon>Asteroideae</taxon>
        <taxon>Heliantheae alliance</taxon>
        <taxon>Eupatorieae</taxon>
        <taxon>Mikania</taxon>
    </lineage>
</organism>
<feature type="compositionally biased region" description="Basic and acidic residues" evidence="2">
    <location>
        <begin position="248"/>
        <end position="261"/>
    </location>
</feature>
<dbReference type="InterPro" id="IPR001878">
    <property type="entry name" value="Znf_CCHC"/>
</dbReference>
<dbReference type="Pfam" id="PF25908">
    <property type="entry name" value="DUF7963"/>
    <property type="match status" value="1"/>
</dbReference>
<feature type="compositionally biased region" description="Polar residues" evidence="2">
    <location>
        <begin position="465"/>
        <end position="482"/>
    </location>
</feature>
<dbReference type="InterPro" id="IPR058269">
    <property type="entry name" value="DUF7963"/>
</dbReference>
<evidence type="ECO:0000259" key="3">
    <source>
        <dbReference type="PROSITE" id="PS50158"/>
    </source>
</evidence>
<dbReference type="SUPFAM" id="SSF53098">
    <property type="entry name" value="Ribonuclease H-like"/>
    <property type="match status" value="1"/>
</dbReference>
<accession>A0A5N6MMM5</accession>
<dbReference type="Proteomes" id="UP000326396">
    <property type="component" value="Linkage Group LG5"/>
</dbReference>
<dbReference type="GO" id="GO:0003676">
    <property type="term" value="F:nucleic acid binding"/>
    <property type="evidence" value="ECO:0007669"/>
    <property type="project" value="InterPro"/>
</dbReference>
<dbReference type="PROSITE" id="PS50158">
    <property type="entry name" value="ZF_CCHC"/>
    <property type="match status" value="2"/>
</dbReference>
<dbReference type="GO" id="GO:0008270">
    <property type="term" value="F:zinc ion binding"/>
    <property type="evidence" value="ECO:0007669"/>
    <property type="project" value="UniProtKB-KW"/>
</dbReference>
<proteinExistence type="predicted"/>
<keyword evidence="1" id="KW-0479">Metal-binding</keyword>
<dbReference type="Pfam" id="PF19259">
    <property type="entry name" value="Ty3_capsid"/>
    <property type="match status" value="1"/>
</dbReference>
<dbReference type="PANTHER" id="PTHR32166:SF24">
    <property type="entry name" value="F16P17.2 PROTEIN"/>
    <property type="match status" value="1"/>
</dbReference>
<dbReference type="EMBL" id="SZYD01000015">
    <property type="protein sequence ID" value="KAD3641249.1"/>
    <property type="molecule type" value="Genomic_DNA"/>
</dbReference>
<dbReference type="SUPFAM" id="SSF57756">
    <property type="entry name" value="Retrovirus zinc finger-like domains"/>
    <property type="match status" value="1"/>
</dbReference>
<dbReference type="SMART" id="SM00343">
    <property type="entry name" value="ZnF_C2HC"/>
    <property type="match status" value="2"/>
</dbReference>
<gene>
    <name evidence="4" type="ORF">E3N88_30473</name>
</gene>
<dbReference type="Gene3D" id="4.10.60.10">
    <property type="entry name" value="Zinc finger, CCHC-type"/>
    <property type="match status" value="1"/>
</dbReference>
<feature type="region of interest" description="Disordered" evidence="2">
    <location>
        <begin position="248"/>
        <end position="273"/>
    </location>
</feature>
<dbReference type="OrthoDB" id="1873691at2759"/>
<feature type="region of interest" description="Disordered" evidence="2">
    <location>
        <begin position="452"/>
        <end position="520"/>
    </location>
</feature>